<organism evidence="5">
    <name type="scientific">freshwater metagenome</name>
    <dbReference type="NCBI Taxonomy" id="449393"/>
    <lineage>
        <taxon>unclassified sequences</taxon>
        <taxon>metagenomes</taxon>
        <taxon>ecological metagenomes</taxon>
    </lineage>
</organism>
<dbReference type="AlphaFoldDB" id="A0A6J6Q4R9"/>
<comment type="subcellular location">
    <subcellularLocation>
        <location evidence="1">Cell envelope</location>
    </subcellularLocation>
</comment>
<reference evidence="5" key="1">
    <citation type="submission" date="2020-05" db="EMBL/GenBank/DDBJ databases">
        <authorList>
            <person name="Chiriac C."/>
            <person name="Salcher M."/>
            <person name="Ghai R."/>
            <person name="Kavagutti S V."/>
        </authorList>
    </citation>
    <scope>NUCLEOTIDE SEQUENCE</scope>
</reference>
<name>A0A6J6Q4R9_9ZZZZ</name>
<evidence type="ECO:0000256" key="1">
    <source>
        <dbReference type="ARBA" id="ARBA00004196"/>
    </source>
</evidence>
<dbReference type="InterPro" id="IPR050465">
    <property type="entry name" value="UPF0194_transport"/>
</dbReference>
<dbReference type="Gene3D" id="2.40.30.170">
    <property type="match status" value="1"/>
</dbReference>
<keyword evidence="2" id="KW-0175">Coiled coil</keyword>
<evidence type="ECO:0000313" key="5">
    <source>
        <dbReference type="EMBL" id="CAB4706781.1"/>
    </source>
</evidence>
<protein>
    <submittedName>
        <fullName evidence="5">Unannotated protein</fullName>
    </submittedName>
</protein>
<dbReference type="SUPFAM" id="SSF111369">
    <property type="entry name" value="HlyD-like secretion proteins"/>
    <property type="match status" value="1"/>
</dbReference>
<dbReference type="GO" id="GO:0030313">
    <property type="term" value="C:cell envelope"/>
    <property type="evidence" value="ECO:0007669"/>
    <property type="project" value="UniProtKB-SubCell"/>
</dbReference>
<sequence>MFRRRNIILNILLIAVLAGIGFFGYRTLYPAAVVTVARTATVSVQDVSTTVSASGSVQTSLDVGVNFGTSGIVKTLNVKVGDKVNKGELLATTDDRAVKLALLQATISEKNAEAAITTANQNLIATDAANDQAIVNANSALAKLTAGPTAATLDSQAKAIAAQELAIENATASYNNAFVSQKQVEDNIALNLIAYNKVIDRAQYDWDQRCPYVLAMGLDCGTNSYSRTQVLALQDAQQAKVVGVTKDAQSDAAAILAVDSARRGLLNAQAALTSLKSSQAVANQPALQSDIDSAKAAITAAERAKLNADNAAISQAAILDGSLVTAKAQLANAQTNVDNTQLFAPVSATVAAVASAVGMNAGSTTAGSGTASGFIILSDLSGLQVTASFAEADIVSLQVGQVATITFDSIANSSAIGEVIAIAPLNNASTGGGSVTSYTVTFSMTGQPDGVKPGMTAQVSVMTAQSLGVLAVTSSALTQRGQNYTVTLAPTTVGGVGVRTPVTIGLKGDTVTEITSGLNDGDKVELRTTTGSSASSGFPVGGIPGGVAGGIGVAVRVGG</sequence>
<dbReference type="Gene3D" id="2.40.420.20">
    <property type="match status" value="1"/>
</dbReference>
<feature type="transmembrane region" description="Helical" evidence="3">
    <location>
        <begin position="7"/>
        <end position="25"/>
    </location>
</feature>
<feature type="domain" description="YknX-like beta-barrel" evidence="4">
    <location>
        <begin position="383"/>
        <end position="461"/>
    </location>
</feature>
<dbReference type="Pfam" id="PF25990">
    <property type="entry name" value="Beta-barrel_YknX"/>
    <property type="match status" value="1"/>
</dbReference>
<dbReference type="InterPro" id="IPR058636">
    <property type="entry name" value="Beta-barrel_YknX"/>
</dbReference>
<evidence type="ECO:0000256" key="3">
    <source>
        <dbReference type="SAM" id="Phobius"/>
    </source>
</evidence>
<dbReference type="PANTHER" id="PTHR32347">
    <property type="entry name" value="EFFLUX SYSTEM COMPONENT YKNX-RELATED"/>
    <property type="match status" value="1"/>
</dbReference>
<proteinExistence type="predicted"/>
<evidence type="ECO:0000256" key="2">
    <source>
        <dbReference type="ARBA" id="ARBA00023054"/>
    </source>
</evidence>
<accession>A0A6J6Q4R9</accession>
<evidence type="ECO:0000259" key="4">
    <source>
        <dbReference type="Pfam" id="PF25990"/>
    </source>
</evidence>
<dbReference type="PANTHER" id="PTHR32347:SF23">
    <property type="entry name" value="BLL5650 PROTEIN"/>
    <property type="match status" value="1"/>
</dbReference>
<keyword evidence="3" id="KW-1133">Transmembrane helix</keyword>
<keyword evidence="3" id="KW-0472">Membrane</keyword>
<keyword evidence="3" id="KW-0812">Transmembrane</keyword>
<dbReference type="EMBL" id="CAEZYB010000075">
    <property type="protein sequence ID" value="CAB4706781.1"/>
    <property type="molecule type" value="Genomic_DNA"/>
</dbReference>
<gene>
    <name evidence="5" type="ORF">UFOPK2646_00750</name>
</gene>
<dbReference type="Gene3D" id="2.40.50.100">
    <property type="match status" value="1"/>
</dbReference>